<dbReference type="EMBL" id="CP021781">
    <property type="protein sequence ID" value="AXA34085.1"/>
    <property type="molecule type" value="Genomic_DNA"/>
</dbReference>
<reference evidence="3 5" key="2">
    <citation type="submission" date="2019-08" db="EMBL/GenBank/DDBJ databases">
        <title>Complete genome sequences of Francisella adeliensis (FSC1325 and FSC1326).</title>
        <authorList>
            <person name="Ohrman C."/>
            <person name="Uneklint I."/>
            <person name="Vallesi A."/>
            <person name="Karlsson L."/>
            <person name="Sjodin A."/>
        </authorList>
    </citation>
    <scope>NUCLEOTIDE SEQUENCE [LARGE SCALE GENOMIC DNA]</scope>
    <source>
        <strain evidence="3 5">FSC1325</strain>
    </source>
</reference>
<dbReference type="Proteomes" id="UP000251120">
    <property type="component" value="Chromosome"/>
</dbReference>
<accession>A0A2Z4Y0C5</accession>
<dbReference type="RefSeq" id="WP_112870261.1">
    <property type="nucleotide sequence ID" value="NZ_CP043424.1"/>
</dbReference>
<dbReference type="KEGG" id="fad:CDH04_06530"/>
<evidence type="ECO:0000256" key="1">
    <source>
        <dbReference type="SAM" id="Phobius"/>
    </source>
</evidence>
<gene>
    <name evidence="2" type="ORF">CDH04_06530</name>
    <name evidence="3" type="ORF">FZC43_06530</name>
</gene>
<evidence type="ECO:0000313" key="3">
    <source>
        <dbReference type="EMBL" id="QIW12325.1"/>
    </source>
</evidence>
<dbReference type="EMBL" id="CP043424">
    <property type="protein sequence ID" value="QIW12325.1"/>
    <property type="molecule type" value="Genomic_DNA"/>
</dbReference>
<evidence type="ECO:0000313" key="4">
    <source>
        <dbReference type="Proteomes" id="UP000251120"/>
    </source>
</evidence>
<evidence type="ECO:0000313" key="2">
    <source>
        <dbReference type="EMBL" id="AXA34085.1"/>
    </source>
</evidence>
<dbReference type="Proteomes" id="UP000681131">
    <property type="component" value="Chromosome"/>
</dbReference>
<protein>
    <submittedName>
        <fullName evidence="2">Uncharacterized protein</fullName>
    </submittedName>
</protein>
<keyword evidence="1" id="KW-0812">Transmembrane</keyword>
<keyword evidence="5" id="KW-1185">Reference proteome</keyword>
<sequence>MKKLYYLNSKTIKMSGLSLVSTMIFAFVLLVTVSSLVYIFRFNLLSIESLLDNDSTTKVQEQYINEIKSSKKISIGSKKIGDYKFDNELISREDIFSNKMVDISLYHAKSTAVNEKILHSVYLKDKLISKSNLLFNKPPKHSMLNYGSKYVPINVPFVAIGRMSDSERLHRLKNGDILDKNSGYLGFIEKDYDWLLLSVNNHTKLINLSNLDIERGSYKVKIGWDLVKGHWQMLMSIYDDKNIYIFKTSLEKIIDNIDNSLLDLSTPIAEINQINDIKDLTWYYPKNNGSPSLAIVSPSHDSEGNLSVKVYSVDYNQEKREYVSNLKDTLNGIGKYDYNTVHIKALDPDFILAKSSLVISAGKRLIIYEAFKGSADISKYYIKLEDVSIGEPIIIKKDKYHYYVITYGADSYYQYTYTKDTDILSKVKPKVFEDEKIYTIKVVYGLKFIFTKDNLYIDNSMNKRLSKFEI</sequence>
<keyword evidence="1" id="KW-1133">Transmembrane helix</keyword>
<organism evidence="2 4">
    <name type="scientific">Francisella adeliensis</name>
    <dbReference type="NCBI Taxonomy" id="2007306"/>
    <lineage>
        <taxon>Bacteria</taxon>
        <taxon>Pseudomonadati</taxon>
        <taxon>Pseudomonadota</taxon>
        <taxon>Gammaproteobacteria</taxon>
        <taxon>Thiotrichales</taxon>
        <taxon>Francisellaceae</taxon>
        <taxon>Francisella</taxon>
    </lineage>
</organism>
<dbReference type="OrthoDB" id="5603607at2"/>
<name>A0A2Z4Y0C5_9GAMM</name>
<dbReference type="AlphaFoldDB" id="A0A2Z4Y0C5"/>
<keyword evidence="1" id="KW-0472">Membrane</keyword>
<proteinExistence type="predicted"/>
<feature type="transmembrane region" description="Helical" evidence="1">
    <location>
        <begin position="20"/>
        <end position="40"/>
    </location>
</feature>
<evidence type="ECO:0000313" key="5">
    <source>
        <dbReference type="Proteomes" id="UP000681131"/>
    </source>
</evidence>
<reference evidence="2 4" key="1">
    <citation type="submission" date="2017-06" db="EMBL/GenBank/DDBJ databases">
        <title>Complete genome of Francisella adeliensis.</title>
        <authorList>
            <person name="Vallesi A."/>
            <person name="Sjodin A."/>
        </authorList>
    </citation>
    <scope>NUCLEOTIDE SEQUENCE [LARGE SCALE GENOMIC DNA]</scope>
    <source>
        <strain evidence="2 4">FDC440</strain>
    </source>
</reference>